<sequence>MMRQYIWTGLLLTTVFFSCQNNNETLIIEKEKAAQRNEVIFKNINKAWFFEKQQNNLTSRNLTNTWTEWRIFLNELEQKPKSTIGAFQQKAKNLSKKSADLNQNIPEKWATTAIKSRIMVLITVINSLDLYIHLNPIPDKKVVAIIAEINKQSIALQDQMDEIEIKTKIQAEAGEGDLIKMLDPSRAVPTLSSDTLIKKH</sequence>
<name>A0A2H3KBF5_9FLAO</name>
<comment type="caution">
    <text evidence="1">The sequence shown here is derived from an EMBL/GenBank/DDBJ whole genome shotgun (WGS) entry which is preliminary data.</text>
</comment>
<dbReference type="PROSITE" id="PS51257">
    <property type="entry name" value="PROKAR_LIPOPROTEIN"/>
    <property type="match status" value="1"/>
</dbReference>
<gene>
    <name evidence="1" type="ORF">B0A77_08440</name>
</gene>
<dbReference type="RefSeq" id="WP_014084526.1">
    <property type="nucleotide sequence ID" value="NZ_CBCSFI010000054.1"/>
</dbReference>
<evidence type="ECO:0000313" key="1">
    <source>
        <dbReference type="EMBL" id="PDS24345.1"/>
    </source>
</evidence>
<dbReference type="AlphaFoldDB" id="A0A2H3KBF5"/>
<evidence type="ECO:0000313" key="2">
    <source>
        <dbReference type="Proteomes" id="UP000220828"/>
    </source>
</evidence>
<dbReference type="OMA" id="MDLFIHL"/>
<protein>
    <recommendedName>
        <fullName evidence="3">Lipoprotein</fullName>
    </recommendedName>
</protein>
<reference evidence="1 2" key="1">
    <citation type="submission" date="2017-09" db="EMBL/GenBank/DDBJ databases">
        <title>Whole genomes of Flavobacteriaceae.</title>
        <authorList>
            <person name="Stine C."/>
            <person name="Li C."/>
            <person name="Tadesse D."/>
        </authorList>
    </citation>
    <scope>NUCLEOTIDE SEQUENCE [LARGE SCALE GENOMIC DNA]</scope>
    <source>
        <strain evidence="1 2">ATCC 35036</strain>
    </source>
</reference>
<accession>A0A2H3KBF5</accession>
<dbReference type="EMBL" id="PCMW01000044">
    <property type="protein sequence ID" value="PDS24345.1"/>
    <property type="molecule type" value="Genomic_DNA"/>
</dbReference>
<dbReference type="Proteomes" id="UP000220828">
    <property type="component" value="Unassembled WGS sequence"/>
</dbReference>
<organism evidence="1 2">
    <name type="scientific">Flavobacterium branchiophilum</name>
    <dbReference type="NCBI Taxonomy" id="55197"/>
    <lineage>
        <taxon>Bacteria</taxon>
        <taxon>Pseudomonadati</taxon>
        <taxon>Bacteroidota</taxon>
        <taxon>Flavobacteriia</taxon>
        <taxon>Flavobacteriales</taxon>
        <taxon>Flavobacteriaceae</taxon>
        <taxon>Flavobacterium</taxon>
    </lineage>
</organism>
<evidence type="ECO:0008006" key="3">
    <source>
        <dbReference type="Google" id="ProtNLM"/>
    </source>
</evidence>
<proteinExistence type="predicted"/>